<sequence length="82" mass="9231">MIYLVSDNLCFYDHLSCCARQIICQHGDITSMVIRAADVSAHSSLILRIPRCLVCIIVKTRLLGSRWSTHRACHEALALSFI</sequence>
<name>F8QEG9_SERL3</name>
<evidence type="ECO:0000313" key="2">
    <source>
        <dbReference type="Proteomes" id="UP000008063"/>
    </source>
</evidence>
<dbReference type="AlphaFoldDB" id="F8QEG9"/>
<organism evidence="2">
    <name type="scientific">Serpula lacrymans var. lacrymans (strain S7.3)</name>
    <name type="common">Dry rot fungus</name>
    <dbReference type="NCBI Taxonomy" id="936435"/>
    <lineage>
        <taxon>Eukaryota</taxon>
        <taxon>Fungi</taxon>
        <taxon>Dikarya</taxon>
        <taxon>Basidiomycota</taxon>
        <taxon>Agaricomycotina</taxon>
        <taxon>Agaricomycetes</taxon>
        <taxon>Agaricomycetidae</taxon>
        <taxon>Boletales</taxon>
        <taxon>Coniophorineae</taxon>
        <taxon>Serpulaceae</taxon>
        <taxon>Serpula</taxon>
    </lineage>
</organism>
<protein>
    <submittedName>
        <fullName evidence="1">Uncharacterized protein</fullName>
    </submittedName>
</protein>
<proteinExistence type="predicted"/>
<dbReference type="EMBL" id="GL945493">
    <property type="protein sequence ID" value="EGN93225.1"/>
    <property type="molecule type" value="Genomic_DNA"/>
</dbReference>
<gene>
    <name evidence="1" type="ORF">SERLA73DRAFT_189713</name>
</gene>
<dbReference type="InParanoid" id="F8QEG9"/>
<dbReference type="HOGENOM" id="CLU_2559704_0_0_1"/>
<accession>F8QEG9</accession>
<dbReference type="Proteomes" id="UP000008063">
    <property type="component" value="Unassembled WGS sequence"/>
</dbReference>
<keyword evidence="2" id="KW-1185">Reference proteome</keyword>
<reference evidence="2" key="1">
    <citation type="journal article" date="2011" name="Science">
        <title>The plant cell wall-decomposing machinery underlies the functional diversity of forest fungi.</title>
        <authorList>
            <person name="Eastwood D.C."/>
            <person name="Floudas D."/>
            <person name="Binder M."/>
            <person name="Majcherczyk A."/>
            <person name="Schneider P."/>
            <person name="Aerts A."/>
            <person name="Asiegbu F.O."/>
            <person name="Baker S.E."/>
            <person name="Barry K."/>
            <person name="Bendiksby M."/>
            <person name="Blumentritt M."/>
            <person name="Coutinho P.M."/>
            <person name="Cullen D."/>
            <person name="de Vries R.P."/>
            <person name="Gathman A."/>
            <person name="Goodell B."/>
            <person name="Henrissat B."/>
            <person name="Ihrmark K."/>
            <person name="Kauserud H."/>
            <person name="Kohler A."/>
            <person name="LaButti K."/>
            <person name="Lapidus A."/>
            <person name="Lavin J.L."/>
            <person name="Lee Y.-H."/>
            <person name="Lindquist E."/>
            <person name="Lilly W."/>
            <person name="Lucas S."/>
            <person name="Morin E."/>
            <person name="Murat C."/>
            <person name="Oguiza J.A."/>
            <person name="Park J."/>
            <person name="Pisabarro A.G."/>
            <person name="Riley R."/>
            <person name="Rosling A."/>
            <person name="Salamov A."/>
            <person name="Schmidt O."/>
            <person name="Schmutz J."/>
            <person name="Skrede I."/>
            <person name="Stenlid J."/>
            <person name="Wiebenga A."/>
            <person name="Xie X."/>
            <person name="Kuees U."/>
            <person name="Hibbett D.S."/>
            <person name="Hoffmeister D."/>
            <person name="Hoegberg N."/>
            <person name="Martin F."/>
            <person name="Grigoriev I.V."/>
            <person name="Watkinson S.C."/>
        </authorList>
    </citation>
    <scope>NUCLEOTIDE SEQUENCE [LARGE SCALE GENOMIC DNA]</scope>
    <source>
        <strain evidence="2">strain S7.3</strain>
    </source>
</reference>
<evidence type="ECO:0000313" key="1">
    <source>
        <dbReference type="EMBL" id="EGN93225.1"/>
    </source>
</evidence>